<feature type="compositionally biased region" description="Acidic residues" evidence="2">
    <location>
        <begin position="313"/>
        <end position="352"/>
    </location>
</feature>
<dbReference type="GO" id="GO:0008270">
    <property type="term" value="F:zinc ion binding"/>
    <property type="evidence" value="ECO:0007669"/>
    <property type="project" value="InterPro"/>
</dbReference>
<feature type="domain" description="Zn(2)-C6 fungal-type" evidence="3">
    <location>
        <begin position="374"/>
        <end position="409"/>
    </location>
</feature>
<sequence length="412" mass="44712">MSNNQHNDGRAGSAAPNYTPLSFGEHENKKDMWVDHLRAAGTAPTVLRGGQMSAETATSVEVNHILISDPAWVTGMLEAPVMGSLPLLPQPVTYLPGHNTQADYYPASTQAAQYCDGMQDGAGYNSYAHYPGAGQASYAYGNSAVTYPTAHSITNHAFQGADSNPWDTYPAPAALMMPYTNPAAAVSIRRRSRSPAQHQNLVHRRRSPPYLNPISPSFAPGALGHQPFYTDYPIASTHTGYPTVQSHNLAAYGGVVGRRGAWNFSGEAHAATPYQTRLQEARVLAGSQRRFNPGSDDVRNHLPSGSSAASNEENTEDGENESDEVEDAEKEEDEAEEEEAQTDHSNEEEEDAAPTNPIPRKRQGKSHAGNARISCDECRRKHIKCVRPNLDRPCIGCLRAHRGPKVCKITKG</sequence>
<dbReference type="InterPro" id="IPR001138">
    <property type="entry name" value="Zn2Cys6_DnaBD"/>
</dbReference>
<dbReference type="GO" id="GO:0000981">
    <property type="term" value="F:DNA-binding transcription factor activity, RNA polymerase II-specific"/>
    <property type="evidence" value="ECO:0007669"/>
    <property type="project" value="InterPro"/>
</dbReference>
<name>A0A9P8G6W0_AURME</name>
<feature type="region of interest" description="Disordered" evidence="2">
    <location>
        <begin position="1"/>
        <end position="24"/>
    </location>
</feature>
<evidence type="ECO:0000313" key="4">
    <source>
        <dbReference type="EMBL" id="KAG9990646.1"/>
    </source>
</evidence>
<organism evidence="4 5">
    <name type="scientific">Aureobasidium melanogenum</name>
    <name type="common">Aureobasidium pullulans var. melanogenum</name>
    <dbReference type="NCBI Taxonomy" id="46634"/>
    <lineage>
        <taxon>Eukaryota</taxon>
        <taxon>Fungi</taxon>
        <taxon>Dikarya</taxon>
        <taxon>Ascomycota</taxon>
        <taxon>Pezizomycotina</taxon>
        <taxon>Dothideomycetes</taxon>
        <taxon>Dothideomycetidae</taxon>
        <taxon>Dothideales</taxon>
        <taxon>Saccotheciaceae</taxon>
        <taxon>Aureobasidium</taxon>
    </lineage>
</organism>
<dbReference type="PROSITE" id="PS50048">
    <property type="entry name" value="ZN2_CY6_FUNGAL_2"/>
    <property type="match status" value="1"/>
</dbReference>
<feature type="compositionally biased region" description="Polar residues" evidence="2">
    <location>
        <begin position="303"/>
        <end position="312"/>
    </location>
</feature>
<dbReference type="AlphaFoldDB" id="A0A9P8G6W0"/>
<keyword evidence="5" id="KW-1185">Reference proteome</keyword>
<feature type="non-terminal residue" evidence="4">
    <location>
        <position position="1"/>
    </location>
</feature>
<comment type="caution">
    <text evidence="4">The sequence shown here is derived from an EMBL/GenBank/DDBJ whole genome shotgun (WGS) entry which is preliminary data.</text>
</comment>
<feature type="region of interest" description="Disordered" evidence="2">
    <location>
        <begin position="289"/>
        <end position="371"/>
    </location>
</feature>
<keyword evidence="1" id="KW-0539">Nucleus</keyword>
<evidence type="ECO:0000259" key="3">
    <source>
        <dbReference type="PROSITE" id="PS50048"/>
    </source>
</evidence>
<proteinExistence type="predicted"/>
<dbReference type="EMBL" id="JAHFXS010000023">
    <property type="protein sequence ID" value="KAG9990646.1"/>
    <property type="molecule type" value="Genomic_DNA"/>
</dbReference>
<evidence type="ECO:0000256" key="2">
    <source>
        <dbReference type="SAM" id="MobiDB-lite"/>
    </source>
</evidence>
<reference evidence="4" key="2">
    <citation type="submission" date="2021-08" db="EMBL/GenBank/DDBJ databases">
        <authorList>
            <person name="Gostincar C."/>
            <person name="Sun X."/>
            <person name="Song Z."/>
            <person name="Gunde-Cimerman N."/>
        </authorList>
    </citation>
    <scope>NUCLEOTIDE SEQUENCE</scope>
    <source>
        <strain evidence="4">EXF-9298</strain>
    </source>
</reference>
<protein>
    <recommendedName>
        <fullName evidence="3">Zn(2)-C6 fungal-type domain-containing protein</fullName>
    </recommendedName>
</protein>
<evidence type="ECO:0000256" key="1">
    <source>
        <dbReference type="ARBA" id="ARBA00023242"/>
    </source>
</evidence>
<evidence type="ECO:0000313" key="5">
    <source>
        <dbReference type="Proteomes" id="UP000729357"/>
    </source>
</evidence>
<accession>A0A9P8G6W0</accession>
<dbReference type="CDD" id="cd00067">
    <property type="entry name" value="GAL4"/>
    <property type="match status" value="1"/>
</dbReference>
<gene>
    <name evidence="4" type="ORF">KCU98_g991</name>
</gene>
<reference evidence="4" key="1">
    <citation type="journal article" date="2021" name="J Fungi (Basel)">
        <title>Virulence traits and population genomics of the black yeast Aureobasidium melanogenum.</title>
        <authorList>
            <person name="Cernosa A."/>
            <person name="Sun X."/>
            <person name="Gostincar C."/>
            <person name="Fang C."/>
            <person name="Gunde-Cimerman N."/>
            <person name="Song Z."/>
        </authorList>
    </citation>
    <scope>NUCLEOTIDE SEQUENCE</scope>
    <source>
        <strain evidence="4">EXF-9298</strain>
    </source>
</reference>
<dbReference type="Proteomes" id="UP000729357">
    <property type="component" value="Unassembled WGS sequence"/>
</dbReference>